<feature type="domain" description="ATP-grasp" evidence="4">
    <location>
        <begin position="134"/>
        <end position="349"/>
    </location>
</feature>
<dbReference type="PROSITE" id="PS50975">
    <property type="entry name" value="ATP_GRASP"/>
    <property type="match status" value="1"/>
</dbReference>
<evidence type="ECO:0000256" key="2">
    <source>
        <dbReference type="ARBA" id="ARBA00022598"/>
    </source>
</evidence>
<dbReference type="PANTHER" id="PTHR23132:SF23">
    <property type="entry name" value="D-ALANINE--D-ALANINE LIGASE B"/>
    <property type="match status" value="1"/>
</dbReference>
<comment type="similarity">
    <text evidence="1">Belongs to the D-alanine--D-alanine ligase family.</text>
</comment>
<dbReference type="GeneID" id="87954326"/>
<dbReference type="RefSeq" id="XP_062789992.1">
    <property type="nucleotide sequence ID" value="XM_062933941.1"/>
</dbReference>
<dbReference type="Proteomes" id="UP001329825">
    <property type="component" value="Chromosome 2"/>
</dbReference>
<evidence type="ECO:0000259" key="4">
    <source>
        <dbReference type="PROSITE" id="PS50975"/>
    </source>
</evidence>
<dbReference type="EMBL" id="CP141882">
    <property type="protein sequence ID" value="WRT65252.1"/>
    <property type="molecule type" value="Genomic_DNA"/>
</dbReference>
<keyword evidence="3" id="KW-0547">Nucleotide-binding</keyword>
<organism evidence="5 6">
    <name type="scientific">Kwoniella shivajii</name>
    <dbReference type="NCBI Taxonomy" id="564305"/>
    <lineage>
        <taxon>Eukaryota</taxon>
        <taxon>Fungi</taxon>
        <taxon>Dikarya</taxon>
        <taxon>Basidiomycota</taxon>
        <taxon>Agaricomycotina</taxon>
        <taxon>Tremellomycetes</taxon>
        <taxon>Tremellales</taxon>
        <taxon>Cryptococcaceae</taxon>
        <taxon>Kwoniella</taxon>
    </lineage>
</organism>
<keyword evidence="3" id="KW-0067">ATP-binding</keyword>
<dbReference type="Gene3D" id="3.30.470.20">
    <property type="entry name" value="ATP-grasp fold, B domain"/>
    <property type="match status" value="1"/>
</dbReference>
<dbReference type="InterPro" id="IPR011095">
    <property type="entry name" value="Dala_Dala_lig_C"/>
</dbReference>
<keyword evidence="2" id="KW-0436">Ligase</keyword>
<evidence type="ECO:0000313" key="5">
    <source>
        <dbReference type="EMBL" id="WRT65252.1"/>
    </source>
</evidence>
<protein>
    <recommendedName>
        <fullName evidence="4">ATP-grasp domain-containing protein</fullName>
    </recommendedName>
</protein>
<dbReference type="Pfam" id="PF07478">
    <property type="entry name" value="Dala_Dala_lig_C"/>
    <property type="match status" value="1"/>
</dbReference>
<evidence type="ECO:0000256" key="3">
    <source>
        <dbReference type="PROSITE-ProRule" id="PRU00409"/>
    </source>
</evidence>
<proteinExistence type="inferred from homology"/>
<reference evidence="5 6" key="1">
    <citation type="submission" date="2024-01" db="EMBL/GenBank/DDBJ databases">
        <title>Comparative genomics of Cryptococcus and Kwoniella reveals pathogenesis evolution and contrasting modes of karyotype evolution via chromosome fusion or intercentromeric recombination.</title>
        <authorList>
            <person name="Coelho M.A."/>
            <person name="David-Palma M."/>
            <person name="Shea T."/>
            <person name="Bowers K."/>
            <person name="McGinley-Smith S."/>
            <person name="Mohammad A.W."/>
            <person name="Gnirke A."/>
            <person name="Yurkov A.M."/>
            <person name="Nowrousian M."/>
            <person name="Sun S."/>
            <person name="Cuomo C.A."/>
            <person name="Heitman J."/>
        </authorList>
    </citation>
    <scope>NUCLEOTIDE SEQUENCE [LARGE SCALE GENOMIC DNA]</scope>
    <source>
        <strain evidence="5">CBS 11374</strain>
    </source>
</reference>
<dbReference type="PANTHER" id="PTHR23132">
    <property type="entry name" value="D-ALANINE--D-ALANINE LIGASE"/>
    <property type="match status" value="1"/>
</dbReference>
<keyword evidence="6" id="KW-1185">Reference proteome</keyword>
<dbReference type="InterPro" id="IPR011761">
    <property type="entry name" value="ATP-grasp"/>
</dbReference>
<evidence type="ECO:0000313" key="6">
    <source>
        <dbReference type="Proteomes" id="UP001329825"/>
    </source>
</evidence>
<sequence>MKIKLPSTGFKTALLHQRAPLPVINGVKKSLKPGGYADGAADIAYALRSAGETVITPVGEPNPTTDLDWSFPDTVTGIRDAVEKGADVIWANGHTHSQHALVELRKELAVKGVRMVGQNPISAEKFDDKEWANRWLASHESLRGSFPRSLLYRKGDEKEVSEFPLPAMAKPVRGRGSHGVVKVSTPEEIDTALQTLLKESDAVLIEEYLAGEEITVTVMPPAEYSTEHWAFPVVHRFDQINGVLPWNGTVPVTENSRVLSVDQHDADPAYSTVQSQCVLVAQLYQAVAPMRIDCRRKESGGPFIIFDVNVKPNAGGPGRPGRDGQAALTTMAAETMGWDWPEFAVNLLRTGTPIDELLAQKFKW</sequence>
<accession>A0ABZ1CV69</accession>
<gene>
    <name evidence="5" type="ORF">IL334_002195</name>
</gene>
<name>A0ABZ1CV69_9TREE</name>
<evidence type="ECO:0000256" key="1">
    <source>
        <dbReference type="ARBA" id="ARBA00010871"/>
    </source>
</evidence>
<dbReference type="SUPFAM" id="SSF56059">
    <property type="entry name" value="Glutathione synthetase ATP-binding domain-like"/>
    <property type="match status" value="1"/>
</dbReference>